<dbReference type="InterPro" id="IPR042095">
    <property type="entry name" value="SUMF_sf"/>
</dbReference>
<gene>
    <name evidence="2" type="ORF">SAMN05444004_114112</name>
</gene>
<name>A0A1H3T2T8_9RHOB</name>
<protein>
    <submittedName>
        <fullName evidence="2">Sulfatase-modifying factor enzyme 1</fullName>
    </submittedName>
</protein>
<evidence type="ECO:0000259" key="1">
    <source>
        <dbReference type="Pfam" id="PF03781"/>
    </source>
</evidence>
<dbReference type="AlphaFoldDB" id="A0A1H3T2T8"/>
<dbReference type="InterPro" id="IPR016187">
    <property type="entry name" value="CTDL_fold"/>
</dbReference>
<dbReference type="PANTHER" id="PTHR23150">
    <property type="entry name" value="SULFATASE MODIFYING FACTOR 1, 2"/>
    <property type="match status" value="1"/>
</dbReference>
<dbReference type="SUPFAM" id="SSF56436">
    <property type="entry name" value="C-type lectin-like"/>
    <property type="match status" value="1"/>
</dbReference>
<accession>A0A1H3T2T8</accession>
<dbReference type="EMBL" id="FNPX01000014">
    <property type="protein sequence ID" value="SDZ44055.1"/>
    <property type="molecule type" value="Genomic_DNA"/>
</dbReference>
<dbReference type="Pfam" id="PF03781">
    <property type="entry name" value="FGE-sulfatase"/>
    <property type="match status" value="1"/>
</dbReference>
<dbReference type="InterPro" id="IPR051043">
    <property type="entry name" value="Sulfatase_Mod_Factor_Kinase"/>
</dbReference>
<dbReference type="Gene3D" id="3.90.1580.10">
    <property type="entry name" value="paralog of FGE (formylglycine-generating enzyme)"/>
    <property type="match status" value="1"/>
</dbReference>
<evidence type="ECO:0000313" key="3">
    <source>
        <dbReference type="Proteomes" id="UP000198914"/>
    </source>
</evidence>
<dbReference type="GO" id="GO:0120147">
    <property type="term" value="F:formylglycine-generating oxidase activity"/>
    <property type="evidence" value="ECO:0007669"/>
    <property type="project" value="TreeGrafter"/>
</dbReference>
<dbReference type="InterPro" id="IPR005532">
    <property type="entry name" value="SUMF_dom"/>
</dbReference>
<proteinExistence type="predicted"/>
<evidence type="ECO:0000313" key="2">
    <source>
        <dbReference type="EMBL" id="SDZ44055.1"/>
    </source>
</evidence>
<organism evidence="2 3">
    <name type="scientific">Jannaschia faecimaris</name>
    <dbReference type="NCBI Taxonomy" id="1244108"/>
    <lineage>
        <taxon>Bacteria</taxon>
        <taxon>Pseudomonadati</taxon>
        <taxon>Pseudomonadota</taxon>
        <taxon>Alphaproteobacteria</taxon>
        <taxon>Rhodobacterales</taxon>
        <taxon>Roseobacteraceae</taxon>
        <taxon>Jannaschia</taxon>
    </lineage>
</organism>
<reference evidence="3" key="1">
    <citation type="submission" date="2016-10" db="EMBL/GenBank/DDBJ databases">
        <authorList>
            <person name="Varghese N."/>
            <person name="Submissions S."/>
        </authorList>
    </citation>
    <scope>NUCLEOTIDE SEQUENCE [LARGE SCALE GENOMIC DNA]</scope>
    <source>
        <strain evidence="3">DSM 100420</strain>
    </source>
</reference>
<dbReference type="Proteomes" id="UP000198914">
    <property type="component" value="Unassembled WGS sequence"/>
</dbReference>
<keyword evidence="3" id="KW-1185">Reference proteome</keyword>
<sequence length="271" mass="29311">MIGAAAVAAITTDAAAQIYSLPDGRVVTPLETFRECDVCPEMVALPQEPFTMGTQPWESVLVSLRRMPSGERRGNDFEGPVHRVEMDLILAMGRNEITYDEWMACVEADGCDHTPPTEIDYADSPVDVSGRPPVLNVSYIDILEYAAWLNARVGAQVYRLPTEAEWEFAARAGTTTPFAQGDRLTPAQAAYSGRPRHAPRTAPSRLGTAQALANARSPLTHSTRRTVGACVTCRATLPSRPCPAGPTAIWCCPRRRPTLPMPVPRGPAAAS</sequence>
<dbReference type="PANTHER" id="PTHR23150:SF35">
    <property type="entry name" value="BLL6746 PROTEIN"/>
    <property type="match status" value="1"/>
</dbReference>
<feature type="domain" description="Sulfatase-modifying factor enzyme-like" evidence="1">
    <location>
        <begin position="39"/>
        <end position="202"/>
    </location>
</feature>
<dbReference type="STRING" id="1244108.SAMN05444004_114112"/>